<evidence type="ECO:0000259" key="1">
    <source>
        <dbReference type="Pfam" id="PF08984"/>
    </source>
</evidence>
<feature type="domain" description="DUF1858" evidence="1">
    <location>
        <begin position="3"/>
        <end position="55"/>
    </location>
</feature>
<dbReference type="InterPro" id="IPR023883">
    <property type="entry name" value="CHP03980_redox-disulphide"/>
</dbReference>
<dbReference type="SUPFAM" id="SSF140683">
    <property type="entry name" value="SP0561-like"/>
    <property type="match status" value="1"/>
</dbReference>
<evidence type="ECO:0000313" key="2">
    <source>
        <dbReference type="EMBL" id="HDQ88827.1"/>
    </source>
</evidence>
<dbReference type="Proteomes" id="UP000886066">
    <property type="component" value="Unassembled WGS sequence"/>
</dbReference>
<dbReference type="InterPro" id="IPR038062">
    <property type="entry name" value="ScdA-like_N_sf"/>
</dbReference>
<accession>A0A7C1DID2</accession>
<dbReference type="PANTHER" id="PTHR39341">
    <property type="entry name" value="BSL7085 PROTEIN"/>
    <property type="match status" value="1"/>
</dbReference>
<reference evidence="2" key="1">
    <citation type="journal article" date="2020" name="mSystems">
        <title>Genome- and Community-Level Interaction Insights into Carbon Utilization and Element Cycling Functions of Hydrothermarchaeota in Hydrothermal Sediment.</title>
        <authorList>
            <person name="Zhou Z."/>
            <person name="Liu Y."/>
            <person name="Xu W."/>
            <person name="Pan J."/>
            <person name="Luo Z.H."/>
            <person name="Li M."/>
        </authorList>
    </citation>
    <scope>NUCLEOTIDE SEQUENCE [LARGE SCALE GENOMIC DNA]</scope>
    <source>
        <strain evidence="2">SpSt-1219</strain>
    </source>
</reference>
<dbReference type="NCBIfam" id="TIGR03980">
    <property type="entry name" value="prismane_assoc"/>
    <property type="match status" value="1"/>
</dbReference>
<gene>
    <name evidence="2" type="ORF">ENN92_01625</name>
</gene>
<protein>
    <submittedName>
        <fullName evidence="2">DUF1858 domain-containing protein</fullName>
    </submittedName>
</protein>
<sequence>MKITKETNIAELLKTHPETASVFREYGMQCVGCIAVAFDTIEQGATSHGIDGETIETMIENLNVVVAEDAELEKNVVKLENKEITESEQGSSND</sequence>
<name>A0A7C1DID2_UNCKA</name>
<comment type="caution">
    <text evidence="2">The sequence shown here is derived from an EMBL/GenBank/DDBJ whole genome shotgun (WGS) entry which is preliminary data.</text>
</comment>
<dbReference type="InterPro" id="IPR015077">
    <property type="entry name" value="DUF1858"/>
</dbReference>
<dbReference type="EMBL" id="DSDM01000096">
    <property type="protein sequence ID" value="HDQ88827.1"/>
    <property type="molecule type" value="Genomic_DNA"/>
</dbReference>
<dbReference type="Pfam" id="PF08984">
    <property type="entry name" value="DUF1858"/>
    <property type="match status" value="1"/>
</dbReference>
<organism evidence="2">
    <name type="scientific">candidate division WWE3 bacterium</name>
    <dbReference type="NCBI Taxonomy" id="2053526"/>
    <lineage>
        <taxon>Bacteria</taxon>
        <taxon>Katanobacteria</taxon>
    </lineage>
</organism>
<dbReference type="Gene3D" id="1.10.3910.10">
    <property type="entry name" value="SP0561-like"/>
    <property type="match status" value="1"/>
</dbReference>
<proteinExistence type="predicted"/>
<dbReference type="AlphaFoldDB" id="A0A7C1DID2"/>
<dbReference type="PANTHER" id="PTHR39341:SF1">
    <property type="entry name" value="DUF1858 DOMAIN-CONTAINING PROTEIN"/>
    <property type="match status" value="1"/>
</dbReference>